<name>A0AAN7BCH3_9PEZI</name>
<proteinExistence type="predicted"/>
<evidence type="ECO:0000313" key="2">
    <source>
        <dbReference type="EMBL" id="KAK4218769.1"/>
    </source>
</evidence>
<gene>
    <name evidence="2" type="ORF">QBC37DRAFT_411492</name>
</gene>
<reference evidence="2" key="1">
    <citation type="journal article" date="2023" name="Mol. Phylogenet. Evol.">
        <title>Genome-scale phylogeny and comparative genomics of the fungal order Sordariales.</title>
        <authorList>
            <person name="Hensen N."/>
            <person name="Bonometti L."/>
            <person name="Westerberg I."/>
            <person name="Brannstrom I.O."/>
            <person name="Guillou S."/>
            <person name="Cros-Aarteil S."/>
            <person name="Calhoun S."/>
            <person name="Haridas S."/>
            <person name="Kuo A."/>
            <person name="Mondo S."/>
            <person name="Pangilinan J."/>
            <person name="Riley R."/>
            <person name="LaButti K."/>
            <person name="Andreopoulos B."/>
            <person name="Lipzen A."/>
            <person name="Chen C."/>
            <person name="Yan M."/>
            <person name="Daum C."/>
            <person name="Ng V."/>
            <person name="Clum A."/>
            <person name="Steindorff A."/>
            <person name="Ohm R.A."/>
            <person name="Martin F."/>
            <person name="Silar P."/>
            <person name="Natvig D.O."/>
            <person name="Lalanne C."/>
            <person name="Gautier V."/>
            <person name="Ament-Velasquez S.L."/>
            <person name="Kruys A."/>
            <person name="Hutchinson M.I."/>
            <person name="Powell A.J."/>
            <person name="Barry K."/>
            <person name="Miller A.N."/>
            <person name="Grigoriev I.V."/>
            <person name="Debuchy R."/>
            <person name="Gladieux P."/>
            <person name="Hiltunen Thoren M."/>
            <person name="Johannesson H."/>
        </authorList>
    </citation>
    <scope>NUCLEOTIDE SEQUENCE</scope>
    <source>
        <strain evidence="2">PSN293</strain>
    </source>
</reference>
<organism evidence="2 3">
    <name type="scientific">Rhypophila decipiens</name>
    <dbReference type="NCBI Taxonomy" id="261697"/>
    <lineage>
        <taxon>Eukaryota</taxon>
        <taxon>Fungi</taxon>
        <taxon>Dikarya</taxon>
        <taxon>Ascomycota</taxon>
        <taxon>Pezizomycotina</taxon>
        <taxon>Sordariomycetes</taxon>
        <taxon>Sordariomycetidae</taxon>
        <taxon>Sordariales</taxon>
        <taxon>Naviculisporaceae</taxon>
        <taxon>Rhypophila</taxon>
    </lineage>
</organism>
<accession>A0AAN7BCH3</accession>
<dbReference type="EMBL" id="MU858051">
    <property type="protein sequence ID" value="KAK4218769.1"/>
    <property type="molecule type" value="Genomic_DNA"/>
</dbReference>
<evidence type="ECO:0000313" key="3">
    <source>
        <dbReference type="Proteomes" id="UP001301769"/>
    </source>
</evidence>
<reference evidence="2" key="2">
    <citation type="submission" date="2023-05" db="EMBL/GenBank/DDBJ databases">
        <authorList>
            <consortium name="Lawrence Berkeley National Laboratory"/>
            <person name="Steindorff A."/>
            <person name="Hensen N."/>
            <person name="Bonometti L."/>
            <person name="Westerberg I."/>
            <person name="Brannstrom I.O."/>
            <person name="Guillou S."/>
            <person name="Cros-Aarteil S."/>
            <person name="Calhoun S."/>
            <person name="Haridas S."/>
            <person name="Kuo A."/>
            <person name="Mondo S."/>
            <person name="Pangilinan J."/>
            <person name="Riley R."/>
            <person name="Labutti K."/>
            <person name="Andreopoulos B."/>
            <person name="Lipzen A."/>
            <person name="Chen C."/>
            <person name="Yanf M."/>
            <person name="Daum C."/>
            <person name="Ng V."/>
            <person name="Clum A."/>
            <person name="Ohm R."/>
            <person name="Martin F."/>
            <person name="Silar P."/>
            <person name="Natvig D."/>
            <person name="Lalanne C."/>
            <person name="Gautier V."/>
            <person name="Ament-Velasquez S.L."/>
            <person name="Kruys A."/>
            <person name="Hutchinson M.I."/>
            <person name="Powell A.J."/>
            <person name="Barry K."/>
            <person name="Miller A.N."/>
            <person name="Grigoriev I.V."/>
            <person name="Debuchy R."/>
            <person name="Gladieux P."/>
            <person name="Thoren M.H."/>
            <person name="Johannesson H."/>
        </authorList>
    </citation>
    <scope>NUCLEOTIDE SEQUENCE</scope>
    <source>
        <strain evidence="2">PSN293</strain>
    </source>
</reference>
<feature type="chain" id="PRO_5042880285" description="Secreted protein" evidence="1">
    <location>
        <begin position="21"/>
        <end position="74"/>
    </location>
</feature>
<dbReference type="AlphaFoldDB" id="A0AAN7BCH3"/>
<dbReference type="Proteomes" id="UP001301769">
    <property type="component" value="Unassembled WGS sequence"/>
</dbReference>
<sequence length="74" mass="8472">MLGVYLGLVLILFFVLKATSEIEVVLLDISIVPCWLLLLPQRLSEYRHRGFLWTRGTRGTVMVVIGRSRGVPRF</sequence>
<comment type="caution">
    <text evidence="2">The sequence shown here is derived from an EMBL/GenBank/DDBJ whole genome shotgun (WGS) entry which is preliminary data.</text>
</comment>
<feature type="signal peptide" evidence="1">
    <location>
        <begin position="1"/>
        <end position="20"/>
    </location>
</feature>
<evidence type="ECO:0008006" key="4">
    <source>
        <dbReference type="Google" id="ProtNLM"/>
    </source>
</evidence>
<keyword evidence="3" id="KW-1185">Reference proteome</keyword>
<protein>
    <recommendedName>
        <fullName evidence="4">Secreted protein</fullName>
    </recommendedName>
</protein>
<keyword evidence="1" id="KW-0732">Signal</keyword>
<evidence type="ECO:0000256" key="1">
    <source>
        <dbReference type="SAM" id="SignalP"/>
    </source>
</evidence>